<reference evidence="2 3" key="1">
    <citation type="journal article" date="2014" name="Am. J. Bot.">
        <title>Genome assembly and annotation for red clover (Trifolium pratense; Fabaceae).</title>
        <authorList>
            <person name="Istvanek J."/>
            <person name="Jaros M."/>
            <person name="Krenek A."/>
            <person name="Repkova J."/>
        </authorList>
    </citation>
    <scope>NUCLEOTIDE SEQUENCE [LARGE SCALE GENOMIC DNA]</scope>
    <source>
        <strain evidence="3">cv. Tatra</strain>
        <tissue evidence="2">Young leaves</tissue>
    </source>
</reference>
<feature type="region of interest" description="Disordered" evidence="1">
    <location>
        <begin position="22"/>
        <end position="43"/>
    </location>
</feature>
<dbReference type="EMBL" id="ASHM01089116">
    <property type="protein sequence ID" value="PNX62987.1"/>
    <property type="molecule type" value="Genomic_DNA"/>
</dbReference>
<gene>
    <name evidence="2" type="ORF">L195_g053280</name>
</gene>
<reference evidence="2 3" key="2">
    <citation type="journal article" date="2017" name="Front. Plant Sci.">
        <title>Gene Classification and Mining of Molecular Markers Useful in Red Clover (Trifolium pratense) Breeding.</title>
        <authorList>
            <person name="Istvanek J."/>
            <person name="Dluhosova J."/>
            <person name="Dluhos P."/>
            <person name="Patkova L."/>
            <person name="Nedelnik J."/>
            <person name="Repkova J."/>
        </authorList>
    </citation>
    <scope>NUCLEOTIDE SEQUENCE [LARGE SCALE GENOMIC DNA]</scope>
    <source>
        <strain evidence="3">cv. Tatra</strain>
        <tissue evidence="2">Young leaves</tissue>
    </source>
</reference>
<feature type="compositionally biased region" description="Basic and acidic residues" evidence="1">
    <location>
        <begin position="22"/>
        <end position="34"/>
    </location>
</feature>
<dbReference type="Proteomes" id="UP000236291">
    <property type="component" value="Unassembled WGS sequence"/>
</dbReference>
<evidence type="ECO:0000256" key="1">
    <source>
        <dbReference type="SAM" id="MobiDB-lite"/>
    </source>
</evidence>
<comment type="caution">
    <text evidence="2">The sequence shown here is derived from an EMBL/GenBank/DDBJ whole genome shotgun (WGS) entry which is preliminary data.</text>
</comment>
<proteinExistence type="predicted"/>
<sequence>MAARFRGDEISLQEDGWRRYTDGKKAKRDGEAEARQNTTVVVS</sequence>
<evidence type="ECO:0000313" key="2">
    <source>
        <dbReference type="EMBL" id="PNX62987.1"/>
    </source>
</evidence>
<accession>A0A2K3K9L8</accession>
<name>A0A2K3K9L8_TRIPR</name>
<protein>
    <submittedName>
        <fullName evidence="2">Uncharacterized protein</fullName>
    </submittedName>
</protein>
<evidence type="ECO:0000313" key="3">
    <source>
        <dbReference type="Proteomes" id="UP000236291"/>
    </source>
</evidence>
<organism evidence="2 3">
    <name type="scientific">Trifolium pratense</name>
    <name type="common">Red clover</name>
    <dbReference type="NCBI Taxonomy" id="57577"/>
    <lineage>
        <taxon>Eukaryota</taxon>
        <taxon>Viridiplantae</taxon>
        <taxon>Streptophyta</taxon>
        <taxon>Embryophyta</taxon>
        <taxon>Tracheophyta</taxon>
        <taxon>Spermatophyta</taxon>
        <taxon>Magnoliopsida</taxon>
        <taxon>eudicotyledons</taxon>
        <taxon>Gunneridae</taxon>
        <taxon>Pentapetalae</taxon>
        <taxon>rosids</taxon>
        <taxon>fabids</taxon>
        <taxon>Fabales</taxon>
        <taxon>Fabaceae</taxon>
        <taxon>Papilionoideae</taxon>
        <taxon>50 kb inversion clade</taxon>
        <taxon>NPAAA clade</taxon>
        <taxon>Hologalegina</taxon>
        <taxon>IRL clade</taxon>
        <taxon>Trifolieae</taxon>
        <taxon>Trifolium</taxon>
    </lineage>
</organism>
<dbReference type="AlphaFoldDB" id="A0A2K3K9L8"/>